<evidence type="ECO:0000256" key="9">
    <source>
        <dbReference type="SAM" id="MobiDB-lite"/>
    </source>
</evidence>
<feature type="transmembrane region" description="Helical" evidence="8">
    <location>
        <begin position="9"/>
        <end position="27"/>
    </location>
</feature>
<comment type="similarity">
    <text evidence="2 8">Belongs to the inorganic phosphate transporter (PiT) (TC 2.A.20) family.</text>
</comment>
<proteinExistence type="inferred from homology"/>
<feature type="transmembrane region" description="Helical" evidence="8">
    <location>
        <begin position="206"/>
        <end position="223"/>
    </location>
</feature>
<evidence type="ECO:0000256" key="1">
    <source>
        <dbReference type="ARBA" id="ARBA00004141"/>
    </source>
</evidence>
<feature type="transmembrane region" description="Helical" evidence="8">
    <location>
        <begin position="47"/>
        <end position="67"/>
    </location>
</feature>
<dbReference type="Proteomes" id="UP001219518">
    <property type="component" value="Unassembled WGS sequence"/>
</dbReference>
<dbReference type="PANTHER" id="PTHR11101">
    <property type="entry name" value="PHOSPHATE TRANSPORTER"/>
    <property type="match status" value="1"/>
</dbReference>
<dbReference type="AlphaFoldDB" id="A0AAE1HNV1"/>
<keyword evidence="4 8" id="KW-0592">Phosphate transport</keyword>
<feature type="transmembrane region" description="Helical" evidence="8">
    <location>
        <begin position="164"/>
        <end position="186"/>
    </location>
</feature>
<evidence type="ECO:0000256" key="4">
    <source>
        <dbReference type="ARBA" id="ARBA00022592"/>
    </source>
</evidence>
<protein>
    <recommendedName>
        <fullName evidence="8">Phosphate transporter</fullName>
    </recommendedName>
</protein>
<evidence type="ECO:0000313" key="10">
    <source>
        <dbReference type="EMBL" id="KAK3924722.1"/>
    </source>
</evidence>
<dbReference type="EMBL" id="JAHWGI010001196">
    <property type="protein sequence ID" value="KAK3924722.1"/>
    <property type="molecule type" value="Genomic_DNA"/>
</dbReference>
<feature type="region of interest" description="Disordered" evidence="9">
    <location>
        <begin position="279"/>
        <end position="304"/>
    </location>
</feature>
<keyword evidence="6 8" id="KW-1133">Transmembrane helix</keyword>
<name>A0AAE1HNV1_9NEOP</name>
<feature type="transmembrane region" description="Helical" evidence="8">
    <location>
        <begin position="570"/>
        <end position="591"/>
    </location>
</feature>
<keyword evidence="3 8" id="KW-0813">Transport</keyword>
<feature type="transmembrane region" description="Helical" evidence="8">
    <location>
        <begin position="235"/>
        <end position="260"/>
    </location>
</feature>
<keyword evidence="11" id="KW-1185">Reference proteome</keyword>
<dbReference type="Pfam" id="PF01384">
    <property type="entry name" value="PHO4"/>
    <property type="match status" value="1"/>
</dbReference>
<dbReference type="GO" id="GO:0016020">
    <property type="term" value="C:membrane"/>
    <property type="evidence" value="ECO:0007669"/>
    <property type="project" value="UniProtKB-SubCell"/>
</dbReference>
<dbReference type="InterPro" id="IPR001204">
    <property type="entry name" value="Phos_transporter"/>
</dbReference>
<dbReference type="GO" id="GO:0005315">
    <property type="term" value="F:phosphate transmembrane transporter activity"/>
    <property type="evidence" value="ECO:0007669"/>
    <property type="project" value="InterPro"/>
</dbReference>
<comment type="function">
    <text evidence="8">Sodium-phosphate symporter.</text>
</comment>
<keyword evidence="7 8" id="KW-0472">Membrane</keyword>
<evidence type="ECO:0000256" key="6">
    <source>
        <dbReference type="ARBA" id="ARBA00022989"/>
    </source>
</evidence>
<evidence type="ECO:0000256" key="5">
    <source>
        <dbReference type="ARBA" id="ARBA00022692"/>
    </source>
</evidence>
<gene>
    <name evidence="10" type="ORF">KUF71_012856</name>
</gene>
<feature type="transmembrane region" description="Helical" evidence="8">
    <location>
        <begin position="124"/>
        <end position="152"/>
    </location>
</feature>
<evidence type="ECO:0000256" key="2">
    <source>
        <dbReference type="ARBA" id="ARBA00009916"/>
    </source>
</evidence>
<comment type="subcellular location">
    <subcellularLocation>
        <location evidence="1 8">Membrane</location>
        <topology evidence="1 8">Multi-pass membrane protein</topology>
    </subcellularLocation>
</comment>
<sequence length="596" mass="63891">MIEPYSPDVLWLIIVGFLVAFVLAFGIGANDVANSFGTSVGSKVLTVRQACILATIFEIAGSVLIGYKVSDTLRKDLLDLSMYEGDEYELLLGCLASLREYRAACVPACLPACLEAGGGMSSAVWLLLATFFKLPISGTHSIVGATVGFSLVCRGTQGLRWSTLGMIVLSWFISPVLSGVVSVAFFKMIEIFILRAPQPFKPALRAMPILYGFTVLVNVFSIVHNGPRLFYFDRIPLWGALLASLCVGLLVSIMVQVFLVPHQRKAILGSLDRSTKDRNRGVSFTFGGSTDSSRDPSPRPSRNVSAENLQNTVLPMIKEGNELSLPQNETSATSTSNAQQMYRFAGGNKTGKENGYSLAETTLNSALTESSDLTGDRQLGLPGSGQVTPAYGLSPNSSAVPLIREKVPESLKLMEQGGTAAVEEEPYEVAKTFSFLQILTAIFGSFAHGGNDVSNAIGPLIAMWLIYHDGSVRQASETPIYILLYGGLGISTGLWLWGRRVIQTVGEDLTKITATEGFTIEIGAAFTVLLASKIGIPISTTHCKVGSVVFVGLASSTSSGVDLRLFRNIIFAWLVTLPAAGGLSALSMFLFRSFLL</sequence>
<evidence type="ECO:0000256" key="3">
    <source>
        <dbReference type="ARBA" id="ARBA00022448"/>
    </source>
</evidence>
<dbReference type="GO" id="GO:0035435">
    <property type="term" value="P:phosphate ion transmembrane transport"/>
    <property type="evidence" value="ECO:0007669"/>
    <property type="project" value="TreeGrafter"/>
</dbReference>
<organism evidence="10 11">
    <name type="scientific">Frankliniella fusca</name>
    <dbReference type="NCBI Taxonomy" id="407009"/>
    <lineage>
        <taxon>Eukaryota</taxon>
        <taxon>Metazoa</taxon>
        <taxon>Ecdysozoa</taxon>
        <taxon>Arthropoda</taxon>
        <taxon>Hexapoda</taxon>
        <taxon>Insecta</taxon>
        <taxon>Pterygota</taxon>
        <taxon>Neoptera</taxon>
        <taxon>Paraneoptera</taxon>
        <taxon>Thysanoptera</taxon>
        <taxon>Terebrantia</taxon>
        <taxon>Thripoidea</taxon>
        <taxon>Thripidae</taxon>
        <taxon>Frankliniella</taxon>
    </lineage>
</organism>
<reference evidence="10" key="2">
    <citation type="journal article" date="2023" name="BMC Genomics">
        <title>Pest status, molecular evolution, and epigenetic factors derived from the genome assembly of Frankliniella fusca, a thysanopteran phytovirus vector.</title>
        <authorList>
            <person name="Catto M.A."/>
            <person name="Labadie P.E."/>
            <person name="Jacobson A.L."/>
            <person name="Kennedy G.G."/>
            <person name="Srinivasan R."/>
            <person name="Hunt B.G."/>
        </authorList>
    </citation>
    <scope>NUCLEOTIDE SEQUENCE</scope>
    <source>
        <strain evidence="10">PL_HMW_Pooled</strain>
    </source>
</reference>
<feature type="transmembrane region" description="Helical" evidence="8">
    <location>
        <begin position="480"/>
        <end position="498"/>
    </location>
</feature>
<evidence type="ECO:0000256" key="7">
    <source>
        <dbReference type="ARBA" id="ARBA00023136"/>
    </source>
</evidence>
<reference evidence="10" key="1">
    <citation type="submission" date="2021-07" db="EMBL/GenBank/DDBJ databases">
        <authorList>
            <person name="Catto M.A."/>
            <person name="Jacobson A."/>
            <person name="Kennedy G."/>
            <person name="Labadie P."/>
            <person name="Hunt B.G."/>
            <person name="Srinivasan R."/>
        </authorList>
    </citation>
    <scope>NUCLEOTIDE SEQUENCE</scope>
    <source>
        <strain evidence="10">PL_HMW_Pooled</strain>
        <tissue evidence="10">Head</tissue>
    </source>
</reference>
<dbReference type="PANTHER" id="PTHR11101:SF80">
    <property type="entry name" value="PHOSPHATE TRANSPORTER"/>
    <property type="match status" value="1"/>
</dbReference>
<comment type="caution">
    <text evidence="10">The sequence shown here is derived from an EMBL/GenBank/DDBJ whole genome shotgun (WGS) entry which is preliminary data.</text>
</comment>
<accession>A0AAE1HNV1</accession>
<evidence type="ECO:0000256" key="8">
    <source>
        <dbReference type="RuleBase" id="RU363058"/>
    </source>
</evidence>
<evidence type="ECO:0000313" key="11">
    <source>
        <dbReference type="Proteomes" id="UP001219518"/>
    </source>
</evidence>
<keyword evidence="5 8" id="KW-0812">Transmembrane</keyword>